<evidence type="ECO:0000256" key="1">
    <source>
        <dbReference type="SAM" id="SignalP"/>
    </source>
</evidence>
<organism evidence="2 3">
    <name type="scientific">Brachionus calyciflorus</name>
    <dbReference type="NCBI Taxonomy" id="104777"/>
    <lineage>
        <taxon>Eukaryota</taxon>
        <taxon>Metazoa</taxon>
        <taxon>Spiralia</taxon>
        <taxon>Gnathifera</taxon>
        <taxon>Rotifera</taxon>
        <taxon>Eurotatoria</taxon>
        <taxon>Monogononta</taxon>
        <taxon>Pseudotrocha</taxon>
        <taxon>Ploima</taxon>
        <taxon>Brachionidae</taxon>
        <taxon>Brachionus</taxon>
    </lineage>
</organism>
<dbReference type="InterPro" id="IPR035940">
    <property type="entry name" value="CAP_sf"/>
</dbReference>
<gene>
    <name evidence="2" type="ORF">OXX778_LOCUS3866</name>
</gene>
<accession>A0A813PEV9</accession>
<reference evidence="2" key="1">
    <citation type="submission" date="2021-02" db="EMBL/GenBank/DDBJ databases">
        <authorList>
            <person name="Nowell W R."/>
        </authorList>
    </citation>
    <scope>NUCLEOTIDE SEQUENCE</scope>
    <source>
        <strain evidence="2">Ploen Becks lab</strain>
    </source>
</reference>
<keyword evidence="1" id="KW-0732">Signal</keyword>
<feature type="signal peptide" evidence="1">
    <location>
        <begin position="1"/>
        <end position="19"/>
    </location>
</feature>
<evidence type="ECO:0000313" key="3">
    <source>
        <dbReference type="Proteomes" id="UP000663879"/>
    </source>
</evidence>
<dbReference type="AlphaFoldDB" id="A0A813PEV9"/>
<feature type="chain" id="PRO_5032318186" description="SCP domain-containing protein" evidence="1">
    <location>
        <begin position="20"/>
        <end position="256"/>
    </location>
</feature>
<dbReference type="Proteomes" id="UP000663879">
    <property type="component" value="Unassembled WGS sequence"/>
</dbReference>
<evidence type="ECO:0008006" key="4">
    <source>
        <dbReference type="Google" id="ProtNLM"/>
    </source>
</evidence>
<evidence type="ECO:0000313" key="2">
    <source>
        <dbReference type="EMBL" id="CAF0750114.1"/>
    </source>
</evidence>
<dbReference type="OrthoDB" id="10518822at2759"/>
<dbReference type="EMBL" id="CAJNOC010000359">
    <property type="protein sequence ID" value="CAF0750114.1"/>
    <property type="molecule type" value="Genomic_DNA"/>
</dbReference>
<name>A0A813PEV9_9BILA</name>
<sequence length="256" mass="29237">MKLLTRILILCLIVSIALGASTYIKPSKRILDEYELDQLIKMNLDRARHGYPKIEYNLNLMDAAQYAANQLSRRGDLETPYLRTCNRYMGYAYKYQGYLQSARKFFGSKICFNNFYPYASNFVYDVLFDCTPKSIKVYDFDEYGYATSFDREGNAYLVRLFTLRGNMGSSIGSSFDPSSMDSSKSSLGSANPFARSLNTSEIDEQAFNATQRIEVNKNSTTTTLAPSSTTKFHDEEKLNFKVEFLKKSKSSKSFKN</sequence>
<keyword evidence="3" id="KW-1185">Reference proteome</keyword>
<dbReference type="SUPFAM" id="SSF55797">
    <property type="entry name" value="PR-1-like"/>
    <property type="match status" value="1"/>
</dbReference>
<protein>
    <recommendedName>
        <fullName evidence="4">SCP domain-containing protein</fullName>
    </recommendedName>
</protein>
<proteinExistence type="predicted"/>
<comment type="caution">
    <text evidence="2">The sequence shown here is derived from an EMBL/GenBank/DDBJ whole genome shotgun (WGS) entry which is preliminary data.</text>
</comment>